<dbReference type="GO" id="GO:0005524">
    <property type="term" value="F:ATP binding"/>
    <property type="evidence" value="ECO:0007669"/>
    <property type="project" value="UniProtKB-UniRule"/>
</dbReference>
<dbReference type="FunFam" id="1.10.510.10:FF:000571">
    <property type="entry name" value="Maternal embryonic leucine zipper kinase"/>
    <property type="match status" value="1"/>
</dbReference>
<feature type="domain" description="Protein kinase" evidence="7">
    <location>
        <begin position="171"/>
        <end position="438"/>
    </location>
</feature>
<keyword evidence="3 4" id="KW-0067">ATP-binding</keyword>
<proteinExistence type="inferred from homology"/>
<evidence type="ECO:0000313" key="9">
    <source>
        <dbReference type="Proteomes" id="UP000307440"/>
    </source>
</evidence>
<evidence type="ECO:0000256" key="2">
    <source>
        <dbReference type="ARBA" id="ARBA00022741"/>
    </source>
</evidence>
<sequence>MDDDYDNHMDHVQADEDDSQETQTQTQSTQQSSQPEDLTSVDSHLWGYLQPVNNSLVRIDFWRAEPVYTIGRNIDCNKIIFPGFKVSNKHCTITWDGSDKDGSVVVHDLSSNGTFINGSKVGKNTTRILREGNEIAFGSPFPQNQNPHEDYRFIYRHTVTGPPTSGLYAYYDVSTELGQGSFATVMKAIKRATGEWYAVKMIKDKRPGNHQDGNIRNSAIIREISIMEKLKHRNICELKEVFMDEGSNDINLVLELVQGGDLLEYILKRGGLCEVESKHITYQICSALAYIHSQGIAHRDLKPENVLLTTSNPPVVKVADFGLAKIVDSLTMLRTMCGTPSYLAPEVVKQQNQEGYDHSVDSWSVGVIVFSMLTNASPFIEDENQRDIRLRISERVIDWSVLEAQNVSPECMHFVRSLLQEDPVARMSLTRALEHPWLKSYIPVHHSSDLLIGSSSATSSSSNDSARAAAGVSEDFIGLQIQPLKPEKSRGPPLQRRSHILAQAEEGRNIPEPTPEMIANATAGERSKRTKRVRGNLTPMQEEGNRGPSSSSSRAGSRASSSSSGKATKRPRLRSDNNKG</sequence>
<comment type="similarity">
    <text evidence="1">Belongs to the protein kinase superfamily. CAMK Ser/Thr protein kinase family. CHEK2 subfamily.</text>
</comment>
<dbReference type="InterPro" id="IPR017441">
    <property type="entry name" value="Protein_kinase_ATP_BS"/>
</dbReference>
<dbReference type="SMART" id="SM00240">
    <property type="entry name" value="FHA"/>
    <property type="match status" value="1"/>
</dbReference>
<keyword evidence="2 4" id="KW-0547">Nucleotide-binding</keyword>
<dbReference type="CDD" id="cd05117">
    <property type="entry name" value="STKc_CAMK"/>
    <property type="match status" value="1"/>
</dbReference>
<feature type="domain" description="FHA" evidence="6">
    <location>
        <begin position="68"/>
        <end position="121"/>
    </location>
</feature>
<dbReference type="SMART" id="SM00220">
    <property type="entry name" value="S_TKc"/>
    <property type="match status" value="1"/>
</dbReference>
<dbReference type="PROSITE" id="PS50006">
    <property type="entry name" value="FHA_DOMAIN"/>
    <property type="match status" value="1"/>
</dbReference>
<dbReference type="PROSITE" id="PS00108">
    <property type="entry name" value="PROTEIN_KINASE_ST"/>
    <property type="match status" value="1"/>
</dbReference>
<dbReference type="PANTHER" id="PTHR24347">
    <property type="entry name" value="SERINE/THREONINE-PROTEIN KINASE"/>
    <property type="match status" value="1"/>
</dbReference>
<dbReference type="InterPro" id="IPR008984">
    <property type="entry name" value="SMAD_FHA_dom_sf"/>
</dbReference>
<feature type="region of interest" description="Disordered" evidence="5">
    <location>
        <begin position="504"/>
        <end position="580"/>
    </location>
</feature>
<evidence type="ECO:0000256" key="1">
    <source>
        <dbReference type="ARBA" id="ARBA00005575"/>
    </source>
</evidence>
<dbReference type="InterPro" id="IPR000253">
    <property type="entry name" value="FHA_dom"/>
</dbReference>
<evidence type="ECO:0000313" key="8">
    <source>
        <dbReference type="EMBL" id="TFK25731.1"/>
    </source>
</evidence>
<dbReference type="SUPFAM" id="SSF49879">
    <property type="entry name" value="SMAD/FHA domain"/>
    <property type="match status" value="1"/>
</dbReference>
<gene>
    <name evidence="8" type="ORF">FA15DRAFT_668256</name>
</gene>
<reference evidence="8 9" key="1">
    <citation type="journal article" date="2019" name="Nat. Ecol. Evol.">
        <title>Megaphylogeny resolves global patterns of mushroom evolution.</title>
        <authorList>
            <person name="Varga T."/>
            <person name="Krizsan K."/>
            <person name="Foldi C."/>
            <person name="Dima B."/>
            <person name="Sanchez-Garcia M."/>
            <person name="Sanchez-Ramirez S."/>
            <person name="Szollosi G.J."/>
            <person name="Szarkandi J.G."/>
            <person name="Papp V."/>
            <person name="Albert L."/>
            <person name="Andreopoulos W."/>
            <person name="Angelini C."/>
            <person name="Antonin V."/>
            <person name="Barry K.W."/>
            <person name="Bougher N.L."/>
            <person name="Buchanan P."/>
            <person name="Buyck B."/>
            <person name="Bense V."/>
            <person name="Catcheside P."/>
            <person name="Chovatia M."/>
            <person name="Cooper J."/>
            <person name="Damon W."/>
            <person name="Desjardin D."/>
            <person name="Finy P."/>
            <person name="Geml J."/>
            <person name="Haridas S."/>
            <person name="Hughes K."/>
            <person name="Justo A."/>
            <person name="Karasinski D."/>
            <person name="Kautmanova I."/>
            <person name="Kiss B."/>
            <person name="Kocsube S."/>
            <person name="Kotiranta H."/>
            <person name="LaButti K.M."/>
            <person name="Lechner B.E."/>
            <person name="Liimatainen K."/>
            <person name="Lipzen A."/>
            <person name="Lukacs Z."/>
            <person name="Mihaltcheva S."/>
            <person name="Morgado L.N."/>
            <person name="Niskanen T."/>
            <person name="Noordeloos M.E."/>
            <person name="Ohm R.A."/>
            <person name="Ortiz-Santana B."/>
            <person name="Ovrebo C."/>
            <person name="Racz N."/>
            <person name="Riley R."/>
            <person name="Savchenko A."/>
            <person name="Shiryaev A."/>
            <person name="Soop K."/>
            <person name="Spirin V."/>
            <person name="Szebenyi C."/>
            <person name="Tomsovsky M."/>
            <person name="Tulloss R.E."/>
            <person name="Uehling J."/>
            <person name="Grigoriev I.V."/>
            <person name="Vagvolgyi C."/>
            <person name="Papp T."/>
            <person name="Martin F.M."/>
            <person name="Miettinen O."/>
            <person name="Hibbett D.S."/>
            <person name="Nagy L.G."/>
        </authorList>
    </citation>
    <scope>NUCLEOTIDE SEQUENCE [LARGE SCALE GENOMIC DNA]</scope>
    <source>
        <strain evidence="8 9">CBS 121175</strain>
    </source>
</reference>
<dbReference type="PROSITE" id="PS50011">
    <property type="entry name" value="PROTEIN_KINASE_DOM"/>
    <property type="match status" value="1"/>
</dbReference>
<dbReference type="GO" id="GO:0004672">
    <property type="term" value="F:protein kinase activity"/>
    <property type="evidence" value="ECO:0007669"/>
    <property type="project" value="InterPro"/>
</dbReference>
<dbReference type="Pfam" id="PF00069">
    <property type="entry name" value="Pkinase"/>
    <property type="match status" value="1"/>
</dbReference>
<dbReference type="Pfam" id="PF00498">
    <property type="entry name" value="FHA"/>
    <property type="match status" value="1"/>
</dbReference>
<dbReference type="EMBL" id="ML210183">
    <property type="protein sequence ID" value="TFK25731.1"/>
    <property type="molecule type" value="Genomic_DNA"/>
</dbReference>
<feature type="compositionally biased region" description="Basic and acidic residues" evidence="5">
    <location>
        <begin position="1"/>
        <end position="14"/>
    </location>
</feature>
<evidence type="ECO:0000256" key="3">
    <source>
        <dbReference type="ARBA" id="ARBA00022840"/>
    </source>
</evidence>
<dbReference type="AlphaFoldDB" id="A0A5C3KYJ8"/>
<evidence type="ECO:0000259" key="6">
    <source>
        <dbReference type="PROSITE" id="PS50006"/>
    </source>
</evidence>
<dbReference type="InterPro" id="IPR011009">
    <property type="entry name" value="Kinase-like_dom_sf"/>
</dbReference>
<dbReference type="InterPro" id="IPR008271">
    <property type="entry name" value="Ser/Thr_kinase_AS"/>
</dbReference>
<organism evidence="8 9">
    <name type="scientific">Coprinopsis marcescibilis</name>
    <name type="common">Agaric fungus</name>
    <name type="synonym">Psathyrella marcescibilis</name>
    <dbReference type="NCBI Taxonomy" id="230819"/>
    <lineage>
        <taxon>Eukaryota</taxon>
        <taxon>Fungi</taxon>
        <taxon>Dikarya</taxon>
        <taxon>Basidiomycota</taxon>
        <taxon>Agaricomycotina</taxon>
        <taxon>Agaricomycetes</taxon>
        <taxon>Agaricomycetidae</taxon>
        <taxon>Agaricales</taxon>
        <taxon>Agaricineae</taxon>
        <taxon>Psathyrellaceae</taxon>
        <taxon>Coprinopsis</taxon>
    </lineage>
</organism>
<accession>A0A5C3KYJ8</accession>
<dbReference type="Gene3D" id="1.10.510.10">
    <property type="entry name" value="Transferase(Phosphotransferase) domain 1"/>
    <property type="match status" value="1"/>
</dbReference>
<evidence type="ECO:0000259" key="7">
    <source>
        <dbReference type="PROSITE" id="PS50011"/>
    </source>
</evidence>
<feature type="compositionally biased region" description="Low complexity" evidence="5">
    <location>
        <begin position="21"/>
        <end position="37"/>
    </location>
</feature>
<keyword evidence="9" id="KW-1185">Reference proteome</keyword>
<dbReference type="PROSITE" id="PS00107">
    <property type="entry name" value="PROTEIN_KINASE_ATP"/>
    <property type="match status" value="1"/>
</dbReference>
<dbReference type="OrthoDB" id="10252171at2759"/>
<keyword evidence="8" id="KW-0808">Transferase</keyword>
<dbReference type="SUPFAM" id="SSF56112">
    <property type="entry name" value="Protein kinase-like (PK-like)"/>
    <property type="match status" value="1"/>
</dbReference>
<dbReference type="Gene3D" id="2.60.200.20">
    <property type="match status" value="1"/>
</dbReference>
<dbReference type="InterPro" id="IPR000719">
    <property type="entry name" value="Prot_kinase_dom"/>
</dbReference>
<evidence type="ECO:0000256" key="5">
    <source>
        <dbReference type="SAM" id="MobiDB-lite"/>
    </source>
</evidence>
<keyword evidence="8" id="KW-0418">Kinase</keyword>
<feature type="binding site" evidence="4">
    <location>
        <position position="200"/>
    </location>
    <ligand>
        <name>ATP</name>
        <dbReference type="ChEBI" id="CHEBI:30616"/>
    </ligand>
</feature>
<feature type="region of interest" description="Disordered" evidence="5">
    <location>
        <begin position="1"/>
        <end position="37"/>
    </location>
</feature>
<evidence type="ECO:0000256" key="4">
    <source>
        <dbReference type="PROSITE-ProRule" id="PRU10141"/>
    </source>
</evidence>
<feature type="compositionally biased region" description="Low complexity" evidence="5">
    <location>
        <begin position="549"/>
        <end position="565"/>
    </location>
</feature>
<name>A0A5C3KYJ8_COPMA</name>
<dbReference type="STRING" id="230819.A0A5C3KYJ8"/>
<dbReference type="Proteomes" id="UP000307440">
    <property type="component" value="Unassembled WGS sequence"/>
</dbReference>
<protein>
    <submittedName>
        <fullName evidence="8">CAMK/RAD53 protein kinase</fullName>
    </submittedName>
</protein>